<evidence type="ECO:0000313" key="2">
    <source>
        <dbReference type="EMBL" id="TCT07503.1"/>
    </source>
</evidence>
<proteinExistence type="predicted"/>
<evidence type="ECO:0008006" key="4">
    <source>
        <dbReference type="Google" id="ProtNLM"/>
    </source>
</evidence>
<dbReference type="RefSeq" id="WP_132028244.1">
    <property type="nucleotide sequence ID" value="NZ_SMAI01000001.1"/>
</dbReference>
<feature type="transmembrane region" description="Helical" evidence="1">
    <location>
        <begin position="21"/>
        <end position="45"/>
    </location>
</feature>
<organism evidence="2 3">
    <name type="scientific">Aquabacter spiritensis</name>
    <dbReference type="NCBI Taxonomy" id="933073"/>
    <lineage>
        <taxon>Bacteria</taxon>
        <taxon>Pseudomonadati</taxon>
        <taxon>Pseudomonadota</taxon>
        <taxon>Alphaproteobacteria</taxon>
        <taxon>Hyphomicrobiales</taxon>
        <taxon>Xanthobacteraceae</taxon>
        <taxon>Aquabacter</taxon>
    </lineage>
</organism>
<accession>A0A4R3M4J4</accession>
<dbReference type="Proteomes" id="UP000294664">
    <property type="component" value="Unassembled WGS sequence"/>
</dbReference>
<dbReference type="AlphaFoldDB" id="A0A4R3M4J4"/>
<name>A0A4R3M4J4_9HYPH</name>
<dbReference type="EMBL" id="SMAI01000001">
    <property type="protein sequence ID" value="TCT07503.1"/>
    <property type="molecule type" value="Genomic_DNA"/>
</dbReference>
<gene>
    <name evidence="2" type="ORF">EDC64_10120</name>
</gene>
<keyword evidence="3" id="KW-1185">Reference proteome</keyword>
<keyword evidence="1" id="KW-0472">Membrane</keyword>
<sequence length="213" mass="21866">MRRRVARLRARLADMLRDERGVGAVELGLILPGLLGVYLGLLHYAERITVQTKVSRAAATLAALAAGTSEISDAQMAAMMNAARAVLDPADGTVALVLSSVAAQEEGASVRWSDASGAAPLERGALFVFEGDAAGLARAGKVVLVAEAALTHPSRLALAWNAFAPAPLHAAPVTVFRDRVHAFPLPVTAGAEADAPPAAVAPARVLGSGEVLQ</sequence>
<comment type="caution">
    <text evidence="2">The sequence shown here is derived from an EMBL/GenBank/DDBJ whole genome shotgun (WGS) entry which is preliminary data.</text>
</comment>
<reference evidence="2 3" key="1">
    <citation type="submission" date="2019-03" db="EMBL/GenBank/DDBJ databases">
        <title>Genomic Encyclopedia of Type Strains, Phase IV (KMG-IV): sequencing the most valuable type-strain genomes for metagenomic binning, comparative biology and taxonomic classification.</title>
        <authorList>
            <person name="Goeker M."/>
        </authorList>
    </citation>
    <scope>NUCLEOTIDE SEQUENCE [LARGE SCALE GENOMIC DNA]</scope>
    <source>
        <strain evidence="2 3">DSM 9035</strain>
    </source>
</reference>
<evidence type="ECO:0000313" key="3">
    <source>
        <dbReference type="Proteomes" id="UP000294664"/>
    </source>
</evidence>
<evidence type="ECO:0000256" key="1">
    <source>
        <dbReference type="SAM" id="Phobius"/>
    </source>
</evidence>
<keyword evidence="1" id="KW-0812">Transmembrane</keyword>
<protein>
    <recommendedName>
        <fullName evidence="4">Flp pilus assembly protein TadG</fullName>
    </recommendedName>
</protein>
<keyword evidence="1" id="KW-1133">Transmembrane helix</keyword>